<dbReference type="EMBL" id="JAPFQA010000016">
    <property type="protein sequence ID" value="MCZ8547633.1"/>
    <property type="molecule type" value="Genomic_DNA"/>
</dbReference>
<dbReference type="Proteomes" id="UP001152178">
    <property type="component" value="Unassembled WGS sequence"/>
</dbReference>
<evidence type="ECO:0000313" key="2">
    <source>
        <dbReference type="Proteomes" id="UP001152178"/>
    </source>
</evidence>
<dbReference type="RefSeq" id="WP_269907906.1">
    <property type="nucleotide sequence ID" value="NZ_JAPFQA010000016.1"/>
</dbReference>
<comment type="caution">
    <text evidence="1">The sequence shown here is derived from an EMBL/GenBank/DDBJ whole genome shotgun (WGS) entry which is preliminary data.</text>
</comment>
<sequence length="93" mass="10278">MKPYSEMSLAELDAELAAIRAVQAWRREQRMASIRLPDGRELPRIRHSKPHACSDCGVADGDLHAAWCQHEPCPSCGGQLISCLCFDGEERAA</sequence>
<reference evidence="1" key="1">
    <citation type="submission" date="2022-11" db="EMBL/GenBank/DDBJ databases">
        <authorList>
            <person name="Coimbra C."/>
        </authorList>
    </citation>
    <scope>NUCLEOTIDE SEQUENCE</scope>
    <source>
        <strain evidence="1">Jales19</strain>
    </source>
</reference>
<gene>
    <name evidence="1" type="ORF">OOJ09_25895</name>
</gene>
<protein>
    <submittedName>
        <fullName evidence="1">Uncharacterized protein</fullName>
    </submittedName>
</protein>
<name>A0ABT4R244_9HYPH</name>
<organism evidence="1 2">
    <name type="scientific">Mesorhizobium qingshengii</name>
    <dbReference type="NCBI Taxonomy" id="1165689"/>
    <lineage>
        <taxon>Bacteria</taxon>
        <taxon>Pseudomonadati</taxon>
        <taxon>Pseudomonadota</taxon>
        <taxon>Alphaproteobacteria</taxon>
        <taxon>Hyphomicrobiales</taxon>
        <taxon>Phyllobacteriaceae</taxon>
        <taxon>Mesorhizobium</taxon>
    </lineage>
</organism>
<evidence type="ECO:0000313" key="1">
    <source>
        <dbReference type="EMBL" id="MCZ8547633.1"/>
    </source>
</evidence>
<proteinExistence type="predicted"/>
<keyword evidence="2" id="KW-1185">Reference proteome</keyword>
<accession>A0ABT4R244</accession>